<proteinExistence type="predicted"/>
<dbReference type="Proteomes" id="UP000699975">
    <property type="component" value="Unassembled WGS sequence"/>
</dbReference>
<evidence type="ECO:0008006" key="4">
    <source>
        <dbReference type="Google" id="ProtNLM"/>
    </source>
</evidence>
<reference evidence="2 3" key="1">
    <citation type="submission" date="2021-04" db="EMBL/GenBank/DDBJ databases">
        <authorList>
            <person name="Pira H."/>
            <person name="Risdian C."/>
            <person name="Wink J."/>
        </authorList>
    </citation>
    <scope>NUCLEOTIDE SEQUENCE [LARGE SCALE GENOMIC DNA]</scope>
    <source>
        <strain evidence="2 3">WH131</strain>
    </source>
</reference>
<evidence type="ECO:0000313" key="2">
    <source>
        <dbReference type="EMBL" id="MBV7265902.1"/>
    </source>
</evidence>
<evidence type="ECO:0000256" key="1">
    <source>
        <dbReference type="SAM" id="MobiDB-lite"/>
    </source>
</evidence>
<keyword evidence="3" id="KW-1185">Reference proteome</keyword>
<name>A0ABS6SLQ3_9SPHN</name>
<protein>
    <recommendedName>
        <fullName evidence="4">Helix-turn-helix domain-containing protein</fullName>
    </recommendedName>
</protein>
<comment type="caution">
    <text evidence="2">The sequence shown here is derived from an EMBL/GenBank/DDBJ whole genome shotgun (WGS) entry which is preliminary data.</text>
</comment>
<organism evidence="2 3">
    <name type="scientific">Erythrobacter ani</name>
    <dbReference type="NCBI Taxonomy" id="2827235"/>
    <lineage>
        <taxon>Bacteria</taxon>
        <taxon>Pseudomonadati</taxon>
        <taxon>Pseudomonadota</taxon>
        <taxon>Alphaproteobacteria</taxon>
        <taxon>Sphingomonadales</taxon>
        <taxon>Erythrobacteraceae</taxon>
        <taxon>Erythrobacter/Porphyrobacter group</taxon>
        <taxon>Erythrobacter</taxon>
    </lineage>
</organism>
<evidence type="ECO:0000313" key="3">
    <source>
        <dbReference type="Proteomes" id="UP000699975"/>
    </source>
</evidence>
<feature type="region of interest" description="Disordered" evidence="1">
    <location>
        <begin position="131"/>
        <end position="180"/>
    </location>
</feature>
<sequence length="232" mass="25874">MSRRAKNKADHQADTRGGGWVGIPQCVMRSAAYVDLSLWARVVLKELCLQFNGFNNGSIVCTFDHLARRLGNSNRRAMSKAFAELMEHGLIDVTSDADWKGRKGREYRLTFVNTTPGGKFKAATNDYKDWVKPKPKASKTSSPKKPIFGDHVSLARSKNGDTSSPIEETEPEEVAEISHSADDRAGNTALPLIDSHTKCSFWWACEQELALERLQYGLVILCHDVSDQKIAY</sequence>
<dbReference type="RefSeq" id="WP_218316308.1">
    <property type="nucleotide sequence ID" value="NZ_JAGSPB010000001.1"/>
</dbReference>
<dbReference type="EMBL" id="JAGSPB010000001">
    <property type="protein sequence ID" value="MBV7265902.1"/>
    <property type="molecule type" value="Genomic_DNA"/>
</dbReference>
<gene>
    <name evidence="2" type="ORF">KCG45_06895</name>
</gene>
<accession>A0ABS6SLQ3</accession>